<evidence type="ECO:0000313" key="2">
    <source>
        <dbReference type="EMBL" id="KAG5600193.1"/>
    </source>
</evidence>
<keyword evidence="3" id="KW-1185">Reference proteome</keyword>
<proteinExistence type="predicted"/>
<dbReference type="EMBL" id="JACXVP010000006">
    <property type="protein sequence ID" value="KAG5600193.1"/>
    <property type="molecule type" value="Genomic_DNA"/>
</dbReference>
<accession>A0A9J5YIQ2</accession>
<dbReference type="OrthoDB" id="1426802at2759"/>
<comment type="caution">
    <text evidence="2">The sequence shown here is derived from an EMBL/GenBank/DDBJ whole genome shotgun (WGS) entry which is preliminary data.</text>
</comment>
<organism evidence="2 3">
    <name type="scientific">Solanum commersonii</name>
    <name type="common">Commerson's wild potato</name>
    <name type="synonym">Commerson's nightshade</name>
    <dbReference type="NCBI Taxonomy" id="4109"/>
    <lineage>
        <taxon>Eukaryota</taxon>
        <taxon>Viridiplantae</taxon>
        <taxon>Streptophyta</taxon>
        <taxon>Embryophyta</taxon>
        <taxon>Tracheophyta</taxon>
        <taxon>Spermatophyta</taxon>
        <taxon>Magnoliopsida</taxon>
        <taxon>eudicotyledons</taxon>
        <taxon>Gunneridae</taxon>
        <taxon>Pentapetalae</taxon>
        <taxon>asterids</taxon>
        <taxon>lamiids</taxon>
        <taxon>Solanales</taxon>
        <taxon>Solanaceae</taxon>
        <taxon>Solanoideae</taxon>
        <taxon>Solaneae</taxon>
        <taxon>Solanum</taxon>
    </lineage>
</organism>
<feature type="compositionally biased region" description="Basic and acidic residues" evidence="1">
    <location>
        <begin position="26"/>
        <end position="40"/>
    </location>
</feature>
<name>A0A9J5YIQ2_SOLCO</name>
<gene>
    <name evidence="2" type="ORF">H5410_031563</name>
</gene>
<reference evidence="2 3" key="1">
    <citation type="submission" date="2020-09" db="EMBL/GenBank/DDBJ databases">
        <title>De no assembly of potato wild relative species, Solanum commersonii.</title>
        <authorList>
            <person name="Cho K."/>
        </authorList>
    </citation>
    <scope>NUCLEOTIDE SEQUENCE [LARGE SCALE GENOMIC DNA]</scope>
    <source>
        <strain evidence="2">LZ3.2</strain>
        <tissue evidence="2">Leaf</tissue>
    </source>
</reference>
<protein>
    <submittedName>
        <fullName evidence="2">Uncharacterized protein</fullName>
    </submittedName>
</protein>
<evidence type="ECO:0000313" key="3">
    <source>
        <dbReference type="Proteomes" id="UP000824120"/>
    </source>
</evidence>
<sequence>MVSELKSLVGYPPNFQSKRKGPNGFTERRGTEGFKSDVKPNAHFTKNANDFTKATENQMSSSQYEDLVNKMDKANISDCVANMPGIASLDSQTGQMEYKCQHGINVTLEILGSQKF</sequence>
<feature type="region of interest" description="Disordered" evidence="1">
    <location>
        <begin position="1"/>
        <end position="44"/>
    </location>
</feature>
<evidence type="ECO:0000256" key="1">
    <source>
        <dbReference type="SAM" id="MobiDB-lite"/>
    </source>
</evidence>
<dbReference type="AlphaFoldDB" id="A0A9J5YIQ2"/>
<dbReference type="Proteomes" id="UP000824120">
    <property type="component" value="Chromosome 6"/>
</dbReference>